<feature type="compositionally biased region" description="Low complexity" evidence="1">
    <location>
        <begin position="1"/>
        <end position="18"/>
    </location>
</feature>
<reference evidence="3" key="1">
    <citation type="submission" date="2020-09" db="EMBL/GenBank/DDBJ databases">
        <title>Genome seq and assembly of Devosia sp.</title>
        <authorList>
            <person name="Chhetri G."/>
        </authorList>
    </citation>
    <scope>NUCLEOTIDE SEQUENCE</scope>
    <source>
        <strain evidence="3">PTR5</strain>
    </source>
</reference>
<dbReference type="SUPFAM" id="SSF63380">
    <property type="entry name" value="Riboflavin synthase domain-like"/>
    <property type="match status" value="1"/>
</dbReference>
<feature type="region of interest" description="Disordered" evidence="1">
    <location>
        <begin position="1"/>
        <end position="22"/>
    </location>
</feature>
<dbReference type="InterPro" id="IPR039261">
    <property type="entry name" value="FNR_nucleotide-bd"/>
</dbReference>
<dbReference type="PROSITE" id="PS51384">
    <property type="entry name" value="FAD_FR"/>
    <property type="match status" value="1"/>
</dbReference>
<dbReference type="InterPro" id="IPR017927">
    <property type="entry name" value="FAD-bd_FR_type"/>
</dbReference>
<dbReference type="SUPFAM" id="SSF52343">
    <property type="entry name" value="Ferredoxin reductase-like, C-terminal NADP-linked domain"/>
    <property type="match status" value="1"/>
</dbReference>
<accession>A0A927FU86</accession>
<dbReference type="PRINTS" id="PR00410">
    <property type="entry name" value="PHEHYDRXLASE"/>
</dbReference>
<evidence type="ECO:0000256" key="1">
    <source>
        <dbReference type="SAM" id="MobiDB-lite"/>
    </source>
</evidence>
<dbReference type="InterPro" id="IPR050415">
    <property type="entry name" value="MRET"/>
</dbReference>
<dbReference type="Gene3D" id="2.40.30.10">
    <property type="entry name" value="Translation factors"/>
    <property type="match status" value="1"/>
</dbReference>
<dbReference type="PANTHER" id="PTHR47354">
    <property type="entry name" value="NADH OXIDOREDUCTASE HCR"/>
    <property type="match status" value="1"/>
</dbReference>
<dbReference type="AlphaFoldDB" id="A0A927FU86"/>
<comment type="caution">
    <text evidence="3">The sequence shown here is derived from an EMBL/GenBank/DDBJ whole genome shotgun (WGS) entry which is preliminary data.</text>
</comment>
<dbReference type="GO" id="GO:0016491">
    <property type="term" value="F:oxidoreductase activity"/>
    <property type="evidence" value="ECO:0007669"/>
    <property type="project" value="InterPro"/>
</dbReference>
<evidence type="ECO:0000313" key="4">
    <source>
        <dbReference type="Proteomes" id="UP000654108"/>
    </source>
</evidence>
<dbReference type="CDD" id="cd06196">
    <property type="entry name" value="FNR_like_1"/>
    <property type="match status" value="1"/>
</dbReference>
<dbReference type="PANTHER" id="PTHR47354:SF5">
    <property type="entry name" value="PROTEIN RFBI"/>
    <property type="match status" value="1"/>
</dbReference>
<protein>
    <submittedName>
        <fullName evidence="3">Flavodoxin reductase</fullName>
    </submittedName>
</protein>
<proteinExistence type="predicted"/>
<gene>
    <name evidence="3" type="ORF">IC608_13040</name>
</gene>
<feature type="domain" description="FAD-binding FR-type" evidence="2">
    <location>
        <begin position="8"/>
        <end position="109"/>
    </location>
</feature>
<organism evidence="3 4">
    <name type="scientific">Devosia oryzisoli</name>
    <dbReference type="NCBI Taxonomy" id="2774138"/>
    <lineage>
        <taxon>Bacteria</taxon>
        <taxon>Pseudomonadati</taxon>
        <taxon>Pseudomonadota</taxon>
        <taxon>Alphaproteobacteria</taxon>
        <taxon>Hyphomicrobiales</taxon>
        <taxon>Devosiaceae</taxon>
        <taxon>Devosia</taxon>
    </lineage>
</organism>
<name>A0A927FU86_9HYPH</name>
<dbReference type="Proteomes" id="UP000654108">
    <property type="component" value="Unassembled WGS sequence"/>
</dbReference>
<sequence length="229" mass="25525">MGGKESSTCPSASRSSTTVPVTHNVRHYRLERPKGYRFTPGQATEVSIDKEGWQDKKRPFTFTGLPEDDTLEFTIKSYFDHSGVTNQLWSLGAGDRLLLRDVWGTIQYRGTGTFIAGGAGVTPFIAILRHLNATGKIGGNRLIVSNQTEKDIILREEFEAMKGLEVVWTVTADPKSRLEQERIDGDFLKRHVPDFGGNFYLCGPDDMVKDLRSLLDEAGADVANVTWEK</sequence>
<evidence type="ECO:0000313" key="3">
    <source>
        <dbReference type="EMBL" id="MBD8066395.1"/>
    </source>
</evidence>
<dbReference type="InterPro" id="IPR001433">
    <property type="entry name" value="OxRdtase_FAD/NAD-bd"/>
</dbReference>
<dbReference type="Gene3D" id="3.40.50.80">
    <property type="entry name" value="Nucleotide-binding domain of ferredoxin-NADP reductase (FNR) module"/>
    <property type="match status" value="1"/>
</dbReference>
<evidence type="ECO:0000259" key="2">
    <source>
        <dbReference type="PROSITE" id="PS51384"/>
    </source>
</evidence>
<dbReference type="InterPro" id="IPR017938">
    <property type="entry name" value="Riboflavin_synthase-like_b-brl"/>
</dbReference>
<dbReference type="Pfam" id="PF00175">
    <property type="entry name" value="NAD_binding_1"/>
    <property type="match status" value="1"/>
</dbReference>
<keyword evidence="4" id="KW-1185">Reference proteome</keyword>
<dbReference type="EMBL" id="JACYFU010000003">
    <property type="protein sequence ID" value="MBD8066395.1"/>
    <property type="molecule type" value="Genomic_DNA"/>
</dbReference>